<comment type="function">
    <text evidence="11">Initiates the restart of stalled replication forks, which reloads the replicative helicase on sites other than the origin of replication. Recognizes and binds to abandoned replication forks and remodels them to uncover a helicase loading site. Promotes assembly of the primosome at these replication forks.</text>
</comment>
<dbReference type="PROSITE" id="PS51194">
    <property type="entry name" value="HELICASE_CTER"/>
    <property type="match status" value="1"/>
</dbReference>
<dbReference type="Pfam" id="PF18319">
    <property type="entry name" value="Zn_ribbon_PriA"/>
    <property type="match status" value="1"/>
</dbReference>
<evidence type="ECO:0000256" key="8">
    <source>
        <dbReference type="ARBA" id="ARBA00022840"/>
    </source>
</evidence>
<keyword evidence="1 11" id="KW-0639">Primosome</keyword>
<organism evidence="15 16">
    <name type="scientific">Catonella massiliensis</name>
    <dbReference type="NCBI Taxonomy" id="2799636"/>
    <lineage>
        <taxon>Bacteria</taxon>
        <taxon>Bacillati</taxon>
        <taxon>Bacillota</taxon>
        <taxon>Clostridia</taxon>
        <taxon>Lachnospirales</taxon>
        <taxon>Lachnospiraceae</taxon>
        <taxon>Catonella</taxon>
    </lineage>
</organism>
<feature type="binding site" evidence="11">
    <location>
        <position position="489"/>
    </location>
    <ligand>
        <name>Zn(2+)</name>
        <dbReference type="ChEBI" id="CHEBI:29105"/>
        <label>1</label>
    </ligand>
</feature>
<dbReference type="Pfam" id="PF00271">
    <property type="entry name" value="Helicase_C"/>
    <property type="match status" value="1"/>
</dbReference>
<dbReference type="RefSeq" id="WP_208429313.1">
    <property type="nucleotide sequence ID" value="NZ_JAEPRJ010000001.1"/>
</dbReference>
<dbReference type="Gene3D" id="3.40.1440.60">
    <property type="entry name" value="PriA, 3(prime) DNA-binding domain"/>
    <property type="match status" value="1"/>
</dbReference>
<feature type="binding site" evidence="11">
    <location>
        <position position="456"/>
    </location>
    <ligand>
        <name>Zn(2+)</name>
        <dbReference type="ChEBI" id="CHEBI:29105"/>
        <label>2</label>
    </ligand>
</feature>
<feature type="binding site" evidence="11">
    <location>
        <position position="450"/>
    </location>
    <ligand>
        <name>Zn(2+)</name>
        <dbReference type="ChEBI" id="CHEBI:29105"/>
        <label>1</label>
    </ligand>
</feature>
<evidence type="ECO:0000259" key="14">
    <source>
        <dbReference type="PROSITE" id="PS51194"/>
    </source>
</evidence>
<comment type="catalytic activity">
    <reaction evidence="11">
        <text>ATP + H2O = ADP + phosphate + H(+)</text>
        <dbReference type="Rhea" id="RHEA:13065"/>
        <dbReference type="ChEBI" id="CHEBI:15377"/>
        <dbReference type="ChEBI" id="CHEBI:15378"/>
        <dbReference type="ChEBI" id="CHEBI:30616"/>
        <dbReference type="ChEBI" id="CHEBI:43474"/>
        <dbReference type="ChEBI" id="CHEBI:456216"/>
        <dbReference type="EC" id="5.6.2.4"/>
    </reaction>
</comment>
<evidence type="ECO:0000256" key="9">
    <source>
        <dbReference type="ARBA" id="ARBA00023125"/>
    </source>
</evidence>
<gene>
    <name evidence="11 15" type="primary">priA</name>
    <name evidence="15" type="ORF">JJN12_08705</name>
</gene>
<keyword evidence="9 11" id="KW-0238">DNA-binding</keyword>
<dbReference type="InterPro" id="IPR014001">
    <property type="entry name" value="Helicase_ATP-bd"/>
</dbReference>
<dbReference type="InterPro" id="IPR011545">
    <property type="entry name" value="DEAD/DEAH_box_helicase_dom"/>
</dbReference>
<feature type="domain" description="Helicase ATP-binding" evidence="13">
    <location>
        <begin position="219"/>
        <end position="385"/>
    </location>
</feature>
<evidence type="ECO:0000256" key="10">
    <source>
        <dbReference type="ARBA" id="ARBA00023235"/>
    </source>
</evidence>
<dbReference type="Pfam" id="PF17764">
    <property type="entry name" value="PriA_3primeBD"/>
    <property type="match status" value="1"/>
</dbReference>
<keyword evidence="16" id="KW-1185">Reference proteome</keyword>
<keyword evidence="4 11" id="KW-0547">Nucleotide-binding</keyword>
<comment type="caution">
    <text evidence="15">The sequence shown here is derived from an EMBL/GenBank/DDBJ whole genome shotgun (WGS) entry which is preliminary data.</text>
</comment>
<sequence length="741" mass="83742">MYAEVVVGISIDKLDRTFCYRIPESFGNSDALIGTEVIVPFGRGNRETKAFVVEVKEDTDIDKSLVKDILRKSETGVQIEGKLIKLAYWLKSNYGGAVNEALRSVLQAPRKIERIKERTVSLLKDREEAEDILREFERKKYTIKAKILRRAIESDFNYERFIKEEKATSSAFNSLVKDGIIEIKEELLYRKPVKTGEKNSDKVELNVEQKGAVDKVVDDYRKGIYGRYLLFGITGSGKTEVYMEIMEEVISQGKQVIFLIPEIALSFQMVERLSARFGERISIMNSRMSQGERYDQYLRAKHGDIDIIVGPRSALFTPFEHLGLIIVDEEHEGSYKSSKTPRYHAREVALYRAKEEGAAIILGSATPSLEAVKLASDKEIEVLMLSSRPAGAIPPEIEVADLREELKEGNKSIISRRLSELIKDRLNKGEQTILFINRRGYAGFISCRSCGEAIKCPHCDVSLTFHRPDRLVCHYCGYEEKMPDKCPKCTSPYIGTFGLGTEKVEEIVKKDFPNARVLRMDGDTTTGKNGHEAILESFKKGEADILIGTQMIVKGHDFEKVSLVGILAADLSLFLGDFRAAETTYELLVQAAGRAGRGRYRGKVVIQTYNPDHYVIQAAATGNYKDFYSKEIRYRKLGEYPPETHLLAVILFAAKAEEVSKGAEILAGFLTEKKSESFVVNGPVWASIPKLRDIYRKIIYIKSPDRDELVRLKNLLEDYVKESSDFSKVSVQFDFEPHGNP</sequence>
<dbReference type="CDD" id="cd17929">
    <property type="entry name" value="DEXHc_priA"/>
    <property type="match status" value="1"/>
</dbReference>
<dbReference type="Proteomes" id="UP000604730">
    <property type="component" value="Unassembled WGS sequence"/>
</dbReference>
<dbReference type="PANTHER" id="PTHR30580">
    <property type="entry name" value="PRIMOSOMAL PROTEIN N"/>
    <property type="match status" value="1"/>
</dbReference>
<keyword evidence="5 11" id="KW-0378">Hydrolase</keyword>
<dbReference type="EC" id="5.6.2.4" evidence="11"/>
<evidence type="ECO:0000256" key="12">
    <source>
        <dbReference type="SAM" id="Coils"/>
    </source>
</evidence>
<keyword evidence="8 11" id="KW-0067">ATP-binding</keyword>
<comment type="cofactor">
    <cofactor evidence="11">
        <name>Zn(2+)</name>
        <dbReference type="ChEBI" id="CHEBI:29105"/>
    </cofactor>
    <text evidence="11">Binds 2 zinc ions per subunit.</text>
</comment>
<comment type="similarity">
    <text evidence="11">Belongs to the helicase family. PriA subfamily.</text>
</comment>
<feature type="domain" description="Helicase C-terminal" evidence="14">
    <location>
        <begin position="481"/>
        <end position="638"/>
    </location>
</feature>
<dbReference type="PROSITE" id="PS51192">
    <property type="entry name" value="HELICASE_ATP_BIND_1"/>
    <property type="match status" value="1"/>
</dbReference>
<dbReference type="NCBIfam" id="TIGR00595">
    <property type="entry name" value="priA"/>
    <property type="match status" value="1"/>
</dbReference>
<evidence type="ECO:0000313" key="16">
    <source>
        <dbReference type="Proteomes" id="UP000604730"/>
    </source>
</evidence>
<dbReference type="SUPFAM" id="SSF52540">
    <property type="entry name" value="P-loop containing nucleoside triphosphate hydrolases"/>
    <property type="match status" value="1"/>
</dbReference>
<dbReference type="CDD" id="cd18804">
    <property type="entry name" value="SF2_C_priA"/>
    <property type="match status" value="1"/>
</dbReference>
<dbReference type="PANTHER" id="PTHR30580:SF0">
    <property type="entry name" value="PRIMOSOMAL PROTEIN N"/>
    <property type="match status" value="1"/>
</dbReference>
<dbReference type="InterPro" id="IPR041222">
    <property type="entry name" value="PriA_3primeBD"/>
</dbReference>
<evidence type="ECO:0000256" key="6">
    <source>
        <dbReference type="ARBA" id="ARBA00022806"/>
    </source>
</evidence>
<keyword evidence="3 11" id="KW-0479">Metal-binding</keyword>
<evidence type="ECO:0000256" key="11">
    <source>
        <dbReference type="HAMAP-Rule" id="MF_00983"/>
    </source>
</evidence>
<dbReference type="InterPro" id="IPR005259">
    <property type="entry name" value="PriA"/>
</dbReference>
<keyword evidence="10 11" id="KW-0413">Isomerase</keyword>
<comment type="subunit">
    <text evidence="11">Component of the replication restart primosome.</text>
</comment>
<dbReference type="InterPro" id="IPR040498">
    <property type="entry name" value="PriA_CRR"/>
</dbReference>
<evidence type="ECO:0000313" key="15">
    <source>
        <dbReference type="EMBL" id="MBK5897854.1"/>
    </source>
</evidence>
<evidence type="ECO:0000256" key="5">
    <source>
        <dbReference type="ARBA" id="ARBA00022801"/>
    </source>
</evidence>
<evidence type="ECO:0000259" key="13">
    <source>
        <dbReference type="PROSITE" id="PS51192"/>
    </source>
</evidence>
<feature type="binding site" evidence="11">
    <location>
        <position position="447"/>
    </location>
    <ligand>
        <name>Zn(2+)</name>
        <dbReference type="ChEBI" id="CHEBI:29105"/>
        <label>1</label>
    </ligand>
</feature>
<keyword evidence="12" id="KW-0175">Coiled coil</keyword>
<feature type="binding site" evidence="11">
    <location>
        <position position="486"/>
    </location>
    <ligand>
        <name>Zn(2+)</name>
        <dbReference type="ChEBI" id="CHEBI:29105"/>
        <label>1</label>
    </ligand>
</feature>
<dbReference type="SMART" id="SM00487">
    <property type="entry name" value="DEXDc"/>
    <property type="match status" value="1"/>
</dbReference>
<dbReference type="SMART" id="SM00490">
    <property type="entry name" value="HELICc"/>
    <property type="match status" value="1"/>
</dbReference>
<name>A0ABS1J1T6_9FIRM</name>
<dbReference type="InterPro" id="IPR041236">
    <property type="entry name" value="PriA_C"/>
</dbReference>
<keyword evidence="2 11" id="KW-0235">DNA replication</keyword>
<keyword evidence="6 11" id="KW-0347">Helicase</keyword>
<evidence type="ECO:0000256" key="2">
    <source>
        <dbReference type="ARBA" id="ARBA00022705"/>
    </source>
</evidence>
<dbReference type="InterPro" id="IPR027417">
    <property type="entry name" value="P-loop_NTPase"/>
</dbReference>
<dbReference type="InterPro" id="IPR042115">
    <property type="entry name" value="PriA_3primeBD_sf"/>
</dbReference>
<dbReference type="Pfam" id="PF00270">
    <property type="entry name" value="DEAD"/>
    <property type="match status" value="1"/>
</dbReference>
<feature type="coiled-coil region" evidence="12">
    <location>
        <begin position="112"/>
        <end position="139"/>
    </location>
</feature>
<feature type="binding site" evidence="11">
    <location>
        <position position="473"/>
    </location>
    <ligand>
        <name>Zn(2+)</name>
        <dbReference type="ChEBI" id="CHEBI:29105"/>
        <label>2</label>
    </ligand>
</feature>
<proteinExistence type="inferred from homology"/>
<evidence type="ECO:0000256" key="4">
    <source>
        <dbReference type="ARBA" id="ARBA00022741"/>
    </source>
</evidence>
<dbReference type="Pfam" id="PF18074">
    <property type="entry name" value="PriA_C"/>
    <property type="match status" value="1"/>
</dbReference>
<reference evidence="15 16" key="1">
    <citation type="submission" date="2021-01" db="EMBL/GenBank/DDBJ databases">
        <title>Isolation and description of Catonella massiliensis sp. nov., a novel Catonella species, isolated from a stable periodontitis subject.</title>
        <authorList>
            <person name="Antezack A."/>
            <person name="Boxberger M."/>
            <person name="La Scola B."/>
            <person name="Monnet-Corti V."/>
        </authorList>
    </citation>
    <scope>NUCLEOTIDE SEQUENCE [LARGE SCALE GENOMIC DNA]</scope>
    <source>
        <strain evidence="15 16">Marseille-Q4567</strain>
    </source>
</reference>
<accession>A0ABS1J1T6</accession>
<evidence type="ECO:0000256" key="7">
    <source>
        <dbReference type="ARBA" id="ARBA00022833"/>
    </source>
</evidence>
<dbReference type="InterPro" id="IPR001650">
    <property type="entry name" value="Helicase_C-like"/>
</dbReference>
<comment type="catalytic activity">
    <reaction evidence="11">
        <text>Couples ATP hydrolysis with the unwinding of duplex DNA by translocating in the 3'-5' direction.</text>
        <dbReference type="EC" id="5.6.2.4"/>
    </reaction>
</comment>
<dbReference type="EMBL" id="JAEPRJ010000001">
    <property type="protein sequence ID" value="MBK5897854.1"/>
    <property type="molecule type" value="Genomic_DNA"/>
</dbReference>
<protein>
    <recommendedName>
        <fullName evidence="11">Replication restart protein PriA</fullName>
    </recommendedName>
    <alternativeName>
        <fullName evidence="11">ATP-dependent DNA helicase PriA</fullName>
        <ecNumber evidence="11">5.6.2.4</ecNumber>
    </alternativeName>
    <alternativeName>
        <fullName evidence="11">DNA 3'-5' helicase PriA</fullName>
    </alternativeName>
</protein>
<evidence type="ECO:0000256" key="3">
    <source>
        <dbReference type="ARBA" id="ARBA00022723"/>
    </source>
</evidence>
<keyword evidence="7 11" id="KW-0862">Zinc</keyword>
<evidence type="ECO:0000256" key="1">
    <source>
        <dbReference type="ARBA" id="ARBA00022515"/>
    </source>
</evidence>
<dbReference type="Gene3D" id="3.40.50.300">
    <property type="entry name" value="P-loop containing nucleotide triphosphate hydrolases"/>
    <property type="match status" value="2"/>
</dbReference>
<feature type="binding site" evidence="11">
    <location>
        <position position="476"/>
    </location>
    <ligand>
        <name>Zn(2+)</name>
        <dbReference type="ChEBI" id="CHEBI:29105"/>
        <label>2</label>
    </ligand>
</feature>
<dbReference type="HAMAP" id="MF_00983">
    <property type="entry name" value="PriA"/>
    <property type="match status" value="1"/>
</dbReference>
<feature type="binding site" evidence="11">
    <location>
        <position position="459"/>
    </location>
    <ligand>
        <name>Zn(2+)</name>
        <dbReference type="ChEBI" id="CHEBI:29105"/>
        <label>2</label>
    </ligand>
</feature>